<dbReference type="PROSITE" id="PS50857">
    <property type="entry name" value="COX2_CUA"/>
    <property type="match status" value="1"/>
</dbReference>
<protein>
    <submittedName>
        <fullName evidence="5">Cytochrome c oxidase subunit II</fullName>
    </submittedName>
</protein>
<keyword evidence="6" id="KW-1185">Reference proteome</keyword>
<dbReference type="Gene3D" id="2.60.40.420">
    <property type="entry name" value="Cupredoxins - blue copper proteins"/>
    <property type="match status" value="1"/>
</dbReference>
<name>A0A6N8IZV2_9BURK</name>
<dbReference type="PANTHER" id="PTHR42838:SF2">
    <property type="entry name" value="NITROUS-OXIDE REDUCTASE"/>
    <property type="match status" value="1"/>
</dbReference>
<dbReference type="GO" id="GO:0005507">
    <property type="term" value="F:copper ion binding"/>
    <property type="evidence" value="ECO:0007669"/>
    <property type="project" value="InterPro"/>
</dbReference>
<dbReference type="InterPro" id="IPR051403">
    <property type="entry name" value="NosZ/Cyto_c_oxidase_sub2"/>
</dbReference>
<dbReference type="EMBL" id="WSEL01000009">
    <property type="protein sequence ID" value="MVQ32092.1"/>
    <property type="molecule type" value="Genomic_DNA"/>
</dbReference>
<keyword evidence="3" id="KW-0186">Copper</keyword>
<dbReference type="InterPro" id="IPR028096">
    <property type="entry name" value="EfeO_Cupredoxin"/>
</dbReference>
<dbReference type="Pfam" id="PF13473">
    <property type="entry name" value="Cupredoxin_1"/>
    <property type="match status" value="1"/>
</dbReference>
<dbReference type="SUPFAM" id="SSF49503">
    <property type="entry name" value="Cupredoxins"/>
    <property type="match status" value="1"/>
</dbReference>
<keyword evidence="2" id="KW-0479">Metal-binding</keyword>
<dbReference type="GO" id="GO:0042597">
    <property type="term" value="C:periplasmic space"/>
    <property type="evidence" value="ECO:0007669"/>
    <property type="project" value="UniProtKB-SubCell"/>
</dbReference>
<evidence type="ECO:0000256" key="3">
    <source>
        <dbReference type="ARBA" id="ARBA00023008"/>
    </source>
</evidence>
<evidence type="ECO:0000313" key="5">
    <source>
        <dbReference type="EMBL" id="MVQ32092.1"/>
    </source>
</evidence>
<dbReference type="GO" id="GO:0016020">
    <property type="term" value="C:membrane"/>
    <property type="evidence" value="ECO:0007669"/>
    <property type="project" value="InterPro"/>
</dbReference>
<comment type="caution">
    <text evidence="5">The sequence shown here is derived from an EMBL/GenBank/DDBJ whole genome shotgun (WGS) entry which is preliminary data.</text>
</comment>
<sequence length="115" mass="12600">MAVNSLRRAIVIALPAAALAQSEGVLELHVVARRFRFDPETLRVRAGVPVLLRLTSPEVPMGFNLPDFGVRTDIVPGKEAQLRFTPQRTGQFTFLCDVFCGNGHENMSGTLEVHG</sequence>
<organism evidence="5 6">
    <name type="scientific">Ramlibacter pinisoli</name>
    <dbReference type="NCBI Taxonomy" id="2682844"/>
    <lineage>
        <taxon>Bacteria</taxon>
        <taxon>Pseudomonadati</taxon>
        <taxon>Pseudomonadota</taxon>
        <taxon>Betaproteobacteria</taxon>
        <taxon>Burkholderiales</taxon>
        <taxon>Comamonadaceae</taxon>
        <taxon>Ramlibacter</taxon>
    </lineage>
</organism>
<comment type="subcellular location">
    <subcellularLocation>
        <location evidence="1">Periplasm</location>
    </subcellularLocation>
</comment>
<dbReference type="InterPro" id="IPR008972">
    <property type="entry name" value="Cupredoxin"/>
</dbReference>
<dbReference type="RefSeq" id="WP_157400082.1">
    <property type="nucleotide sequence ID" value="NZ_WSEL01000009.1"/>
</dbReference>
<evidence type="ECO:0000259" key="4">
    <source>
        <dbReference type="PROSITE" id="PS50857"/>
    </source>
</evidence>
<evidence type="ECO:0000256" key="2">
    <source>
        <dbReference type="ARBA" id="ARBA00022723"/>
    </source>
</evidence>
<dbReference type="InterPro" id="IPR002429">
    <property type="entry name" value="CcO_II-like_C"/>
</dbReference>
<feature type="domain" description="Cytochrome oxidase subunit II copper A binding" evidence="4">
    <location>
        <begin position="23"/>
        <end position="115"/>
    </location>
</feature>
<dbReference type="GO" id="GO:0004129">
    <property type="term" value="F:cytochrome-c oxidase activity"/>
    <property type="evidence" value="ECO:0007669"/>
    <property type="project" value="InterPro"/>
</dbReference>
<evidence type="ECO:0000256" key="1">
    <source>
        <dbReference type="ARBA" id="ARBA00004418"/>
    </source>
</evidence>
<gene>
    <name evidence="5" type="ORF">GON04_21710</name>
</gene>
<evidence type="ECO:0000313" key="6">
    <source>
        <dbReference type="Proteomes" id="UP000469385"/>
    </source>
</evidence>
<dbReference type="AlphaFoldDB" id="A0A6N8IZV2"/>
<accession>A0A6N8IZV2</accession>
<reference evidence="5 6" key="1">
    <citation type="submission" date="2019-12" db="EMBL/GenBank/DDBJ databases">
        <authorList>
            <person name="Huq M.A."/>
        </authorList>
    </citation>
    <scope>NUCLEOTIDE SEQUENCE [LARGE SCALE GENOMIC DNA]</scope>
    <source>
        <strain evidence="5 6">MAH-25</strain>
    </source>
</reference>
<proteinExistence type="predicted"/>
<dbReference type="Proteomes" id="UP000469385">
    <property type="component" value="Unassembled WGS sequence"/>
</dbReference>
<dbReference type="PANTHER" id="PTHR42838">
    <property type="entry name" value="CYTOCHROME C OXIDASE SUBUNIT II"/>
    <property type="match status" value="1"/>
</dbReference>